<keyword evidence="2" id="KW-1185">Reference proteome</keyword>
<protein>
    <submittedName>
        <fullName evidence="1">Uncharacterized protein</fullName>
    </submittedName>
</protein>
<proteinExistence type="predicted"/>
<organism evidence="1 2">
    <name type="scientific">Lentinula aff. lateritia</name>
    <dbReference type="NCBI Taxonomy" id="2804960"/>
    <lineage>
        <taxon>Eukaryota</taxon>
        <taxon>Fungi</taxon>
        <taxon>Dikarya</taxon>
        <taxon>Basidiomycota</taxon>
        <taxon>Agaricomycotina</taxon>
        <taxon>Agaricomycetes</taxon>
        <taxon>Agaricomycetidae</taxon>
        <taxon>Agaricales</taxon>
        <taxon>Marasmiineae</taxon>
        <taxon>Omphalotaceae</taxon>
        <taxon>Lentinula</taxon>
    </lineage>
</organism>
<evidence type="ECO:0000313" key="2">
    <source>
        <dbReference type="Proteomes" id="UP001163835"/>
    </source>
</evidence>
<evidence type="ECO:0000313" key="1">
    <source>
        <dbReference type="EMBL" id="KAJ3804457.1"/>
    </source>
</evidence>
<dbReference type="EMBL" id="MU795991">
    <property type="protein sequence ID" value="KAJ3804457.1"/>
    <property type="molecule type" value="Genomic_DNA"/>
</dbReference>
<reference evidence="1" key="1">
    <citation type="submission" date="2022-09" db="EMBL/GenBank/DDBJ databases">
        <title>A Global Phylogenomic Analysis of the Shiitake Genus Lentinula.</title>
        <authorList>
            <consortium name="DOE Joint Genome Institute"/>
            <person name="Sierra-Patev S."/>
            <person name="Min B."/>
            <person name="Naranjo-Ortiz M."/>
            <person name="Looney B."/>
            <person name="Konkel Z."/>
            <person name="Slot J.C."/>
            <person name="Sakamoto Y."/>
            <person name="Steenwyk J.L."/>
            <person name="Rokas A."/>
            <person name="Carro J."/>
            <person name="Camarero S."/>
            <person name="Ferreira P."/>
            <person name="Molpeceres G."/>
            <person name="Ruiz-Duenas F.J."/>
            <person name="Serrano A."/>
            <person name="Henrissat B."/>
            <person name="Drula E."/>
            <person name="Hughes K.W."/>
            <person name="Mata J.L."/>
            <person name="Ishikawa N.K."/>
            <person name="Vargas-Isla R."/>
            <person name="Ushijima S."/>
            <person name="Smith C.A."/>
            <person name="Ahrendt S."/>
            <person name="Andreopoulos W."/>
            <person name="He G."/>
            <person name="Labutti K."/>
            <person name="Lipzen A."/>
            <person name="Ng V."/>
            <person name="Riley R."/>
            <person name="Sandor L."/>
            <person name="Barry K."/>
            <person name="Martinez A.T."/>
            <person name="Xiao Y."/>
            <person name="Gibbons J.G."/>
            <person name="Terashima K."/>
            <person name="Grigoriev I.V."/>
            <person name="Hibbett D.S."/>
        </authorList>
    </citation>
    <scope>NUCLEOTIDE SEQUENCE</scope>
    <source>
        <strain evidence="1">TMI1499</strain>
    </source>
</reference>
<gene>
    <name evidence="1" type="ORF">F5876DRAFT_91816</name>
</gene>
<comment type="caution">
    <text evidence="1">The sequence shown here is derived from an EMBL/GenBank/DDBJ whole genome shotgun (WGS) entry which is preliminary data.</text>
</comment>
<sequence>MFRAEVRAWLRQMLMARIQTMTRKLCIHWFKTHYIGNDFPLKMPLPKFQEVQMAYYESVHYAFNGTQPQDIAEWDTVVNLPEGFGRVRLGPEWRTFVLTYYHQLHCLQSIHEAFTAPSSFDSSGHDHEHLEHCFNYLRQTFMCEAADSLERGNFHEQNFTADRIGETVVCRDWSSIFGAASENYRSWKHRHRFHSSI</sequence>
<accession>A0ACC1TIK8</accession>
<dbReference type="Proteomes" id="UP001163835">
    <property type="component" value="Unassembled WGS sequence"/>
</dbReference>
<name>A0ACC1TIK8_9AGAR</name>